<keyword evidence="3" id="KW-0862">Zinc</keyword>
<dbReference type="AlphaFoldDB" id="A0A183TIX2"/>
<accession>A0A183TIX2</accession>
<dbReference type="OrthoDB" id="5771769at2759"/>
<evidence type="ECO:0000256" key="5">
    <source>
        <dbReference type="ARBA" id="ARBA00023125"/>
    </source>
</evidence>
<dbReference type="GO" id="GO:0003700">
    <property type="term" value="F:DNA-binding transcription factor activity"/>
    <property type="evidence" value="ECO:0007669"/>
    <property type="project" value="InterPro"/>
</dbReference>
<dbReference type="SUPFAM" id="SSF57716">
    <property type="entry name" value="Glucocorticoid receptor-like (DNA-binding domain)"/>
    <property type="match status" value="1"/>
</dbReference>
<dbReference type="InterPro" id="IPR001628">
    <property type="entry name" value="Znf_hrmn_rcpt"/>
</dbReference>
<sequence>MRVRKSKEGTEDTEAFAGRELRTVCPMGGHCKIEGPGRGKCPHCRFRKCLDLGMSLTQGVRTLNSTLLSIPLGKPAGLQLYI</sequence>
<dbReference type="Proteomes" id="UP000275846">
    <property type="component" value="Unassembled WGS sequence"/>
</dbReference>
<evidence type="ECO:0000256" key="8">
    <source>
        <dbReference type="ARBA" id="ARBA00023242"/>
    </source>
</evidence>
<keyword evidence="1" id="KW-0479">Metal-binding</keyword>
<keyword evidence="8" id="KW-0539">Nucleus</keyword>
<evidence type="ECO:0000313" key="10">
    <source>
        <dbReference type="EMBL" id="VDM02806.1"/>
    </source>
</evidence>
<evidence type="ECO:0000259" key="9">
    <source>
        <dbReference type="Pfam" id="PF00105"/>
    </source>
</evidence>
<reference evidence="12" key="1">
    <citation type="submission" date="2016-06" db="UniProtKB">
        <authorList>
            <consortium name="WormBaseParasite"/>
        </authorList>
    </citation>
    <scope>IDENTIFICATION</scope>
</reference>
<feature type="domain" description="Nuclear receptor" evidence="9">
    <location>
        <begin position="20"/>
        <end position="55"/>
    </location>
</feature>
<dbReference type="InterPro" id="IPR013088">
    <property type="entry name" value="Znf_NHR/GATA"/>
</dbReference>
<evidence type="ECO:0000313" key="11">
    <source>
        <dbReference type="Proteomes" id="UP000275846"/>
    </source>
</evidence>
<evidence type="ECO:0000256" key="3">
    <source>
        <dbReference type="ARBA" id="ARBA00022833"/>
    </source>
</evidence>
<keyword evidence="5" id="KW-0238">DNA-binding</keyword>
<evidence type="ECO:0000256" key="4">
    <source>
        <dbReference type="ARBA" id="ARBA00023015"/>
    </source>
</evidence>
<dbReference type="EMBL" id="UYSU01041063">
    <property type="protein sequence ID" value="VDM02806.1"/>
    <property type="molecule type" value="Genomic_DNA"/>
</dbReference>
<evidence type="ECO:0000313" key="12">
    <source>
        <dbReference type="WBParaSite" id="SSLN_0001704401-mRNA-1"/>
    </source>
</evidence>
<dbReference type="WBParaSite" id="SSLN_0001704401-mRNA-1">
    <property type="protein sequence ID" value="SSLN_0001704401-mRNA-1"/>
    <property type="gene ID" value="SSLN_0001704401"/>
</dbReference>
<reference evidence="10 11" key="2">
    <citation type="submission" date="2018-11" db="EMBL/GenBank/DDBJ databases">
        <authorList>
            <consortium name="Pathogen Informatics"/>
        </authorList>
    </citation>
    <scope>NUCLEOTIDE SEQUENCE [LARGE SCALE GENOMIC DNA]</scope>
    <source>
        <strain evidence="10 11">NST_G2</strain>
    </source>
</reference>
<gene>
    <name evidence="10" type="ORF">SSLN_LOCUS16420</name>
</gene>
<dbReference type="Pfam" id="PF00105">
    <property type="entry name" value="zf-C4"/>
    <property type="match status" value="1"/>
</dbReference>
<keyword evidence="11" id="KW-1185">Reference proteome</keyword>
<keyword evidence="2" id="KW-0863">Zinc-finger</keyword>
<organism evidence="12">
    <name type="scientific">Schistocephalus solidus</name>
    <name type="common">Tapeworm</name>
    <dbReference type="NCBI Taxonomy" id="70667"/>
    <lineage>
        <taxon>Eukaryota</taxon>
        <taxon>Metazoa</taxon>
        <taxon>Spiralia</taxon>
        <taxon>Lophotrochozoa</taxon>
        <taxon>Platyhelminthes</taxon>
        <taxon>Cestoda</taxon>
        <taxon>Eucestoda</taxon>
        <taxon>Diphyllobothriidea</taxon>
        <taxon>Diphyllobothriidae</taxon>
        <taxon>Schistocephalus</taxon>
    </lineage>
</organism>
<keyword evidence="7" id="KW-0675">Receptor</keyword>
<dbReference type="Gene3D" id="3.30.50.10">
    <property type="entry name" value="Erythroid Transcription Factor GATA-1, subunit A"/>
    <property type="match status" value="1"/>
</dbReference>
<evidence type="ECO:0000256" key="6">
    <source>
        <dbReference type="ARBA" id="ARBA00023163"/>
    </source>
</evidence>
<dbReference type="STRING" id="70667.A0A183TIX2"/>
<keyword evidence="6" id="KW-0804">Transcription</keyword>
<keyword evidence="4" id="KW-0805">Transcription regulation</keyword>
<dbReference type="GO" id="GO:0043565">
    <property type="term" value="F:sequence-specific DNA binding"/>
    <property type="evidence" value="ECO:0007669"/>
    <property type="project" value="InterPro"/>
</dbReference>
<evidence type="ECO:0000256" key="2">
    <source>
        <dbReference type="ARBA" id="ARBA00022771"/>
    </source>
</evidence>
<protein>
    <submittedName>
        <fullName evidence="12">Nuclear receptor domain-containing protein</fullName>
    </submittedName>
</protein>
<name>A0A183TIX2_SCHSO</name>
<proteinExistence type="predicted"/>
<evidence type="ECO:0000256" key="7">
    <source>
        <dbReference type="ARBA" id="ARBA00023170"/>
    </source>
</evidence>
<dbReference type="GO" id="GO:0008270">
    <property type="term" value="F:zinc ion binding"/>
    <property type="evidence" value="ECO:0007669"/>
    <property type="project" value="UniProtKB-KW"/>
</dbReference>
<evidence type="ECO:0000256" key="1">
    <source>
        <dbReference type="ARBA" id="ARBA00022723"/>
    </source>
</evidence>